<dbReference type="PANTHER" id="PTHR36110">
    <property type="entry name" value="RING-CLEAVING DIOXYGENASE MHQE-RELATED"/>
    <property type="match status" value="1"/>
</dbReference>
<reference evidence="2" key="2">
    <citation type="submission" date="2022-04" db="EMBL/GenBank/DDBJ databases">
        <title>Antimicrobial genetic elements in methicillin-resistant Macrococcus armenti.</title>
        <authorList>
            <person name="Keller J.E."/>
            <person name="Schwendener S."/>
            <person name="Pantucek R."/>
            <person name="Perreten V."/>
        </authorList>
    </citation>
    <scope>NUCLEOTIDE SEQUENCE</scope>
    <source>
        <strain evidence="2">CCM 2609</strain>
    </source>
</reference>
<dbReference type="InterPro" id="IPR004360">
    <property type="entry name" value="Glyas_Fos-R_dOase_dom"/>
</dbReference>
<evidence type="ECO:0000313" key="2">
    <source>
        <dbReference type="EMBL" id="UOB20601.1"/>
    </source>
</evidence>
<evidence type="ECO:0000259" key="1">
    <source>
        <dbReference type="Pfam" id="PF00903"/>
    </source>
</evidence>
<dbReference type="InterPro" id="IPR052537">
    <property type="entry name" value="Extradiol_RC_dioxygenase"/>
</dbReference>
<dbReference type="Gene3D" id="3.10.180.10">
    <property type="entry name" value="2,3-Dihydroxybiphenyl 1,2-Dioxygenase, domain 1"/>
    <property type="match status" value="2"/>
</dbReference>
<dbReference type="PANTHER" id="PTHR36110:SF4">
    <property type="entry name" value="RING-CLEAVING DIOXYGENASE MHQA-RELATED"/>
    <property type="match status" value="1"/>
</dbReference>
<organism evidence="2 3">
    <name type="scientific">Macrococcus armenti</name>
    <dbReference type="NCBI Taxonomy" id="2875764"/>
    <lineage>
        <taxon>Bacteria</taxon>
        <taxon>Bacillati</taxon>
        <taxon>Bacillota</taxon>
        <taxon>Bacilli</taxon>
        <taxon>Bacillales</taxon>
        <taxon>Staphylococcaceae</taxon>
        <taxon>Macrococcus</taxon>
    </lineage>
</organism>
<dbReference type="RefSeq" id="WP_243365914.1">
    <property type="nucleotide sequence ID" value="NZ_CP094348.1"/>
</dbReference>
<dbReference type="SUPFAM" id="SSF54593">
    <property type="entry name" value="Glyoxalase/Bleomycin resistance protein/Dihydroxybiphenyl dioxygenase"/>
    <property type="match status" value="1"/>
</dbReference>
<dbReference type="InterPro" id="IPR029068">
    <property type="entry name" value="Glyas_Bleomycin-R_OHBP_Dase"/>
</dbReference>
<feature type="domain" description="Glyoxalase/fosfomycin resistance/dioxygenase" evidence="1">
    <location>
        <begin position="7"/>
        <end position="106"/>
    </location>
</feature>
<evidence type="ECO:0000313" key="3">
    <source>
        <dbReference type="Proteomes" id="UP000830343"/>
    </source>
</evidence>
<dbReference type="Pfam" id="PF00903">
    <property type="entry name" value="Glyoxalase"/>
    <property type="match status" value="1"/>
</dbReference>
<keyword evidence="3" id="KW-1185">Reference proteome</keyword>
<reference evidence="2" key="1">
    <citation type="submission" date="2022-03" db="EMBL/GenBank/DDBJ databases">
        <authorList>
            <person name="Vrbovska V."/>
            <person name="Kovarovic V."/>
            <person name="Botka T."/>
            <person name="Pantucek R."/>
        </authorList>
    </citation>
    <scope>NUCLEOTIDE SEQUENCE</scope>
    <source>
        <strain evidence="2">CCM 2609</strain>
    </source>
</reference>
<dbReference type="EMBL" id="CP094348">
    <property type="protein sequence ID" value="UOB20601.1"/>
    <property type="molecule type" value="Genomic_DNA"/>
</dbReference>
<gene>
    <name evidence="2" type="ORF">MRZ06_00525</name>
</gene>
<dbReference type="Proteomes" id="UP000830343">
    <property type="component" value="Chromosome"/>
</dbReference>
<accession>A0ABY3ZUL7</accession>
<sequence length="304" mass="34970">MKLLGHHHISMYTKDVTNNKYFYTEILGLRLVEISINQDNPSMYHFFYGDEEGSPGTLLSFFEIENAGKMHKGTNSIYRLSLLVESKEAVQYYKERLQQYGIKTSNVNFAGEAGIRFMDYDDLEIVMIPNNGKEIPGSWKKNSYTSIPEDYQILGMGPVEFKVRDAQKTTDFLINTLEFEYKNAQFTLNSNGLYSNIIVTESDAPVVRPGRGYIHHIAFNIVAADFDTLIERLNALEGNHTGIIDRYFFKSVYYRHNGIMYEFATPEPGFMRDTPKTQLGQQLNLPDFLEDDREAILSKLKPLD</sequence>
<proteinExistence type="predicted"/>
<name>A0ABY3ZUL7_9STAP</name>
<protein>
    <submittedName>
        <fullName evidence="2">VOC family protein</fullName>
    </submittedName>
</protein>